<dbReference type="RefSeq" id="WP_354698362.1">
    <property type="nucleotide sequence ID" value="NZ_CP114014.1"/>
</dbReference>
<protein>
    <recommendedName>
        <fullName evidence="3">PH domain-containing protein</fullName>
    </recommendedName>
</protein>
<evidence type="ECO:0000313" key="2">
    <source>
        <dbReference type="EMBL" id="XAY07156.1"/>
    </source>
</evidence>
<dbReference type="KEGG" id="parq:DSM112329_04036"/>
<keyword evidence="1" id="KW-1133">Transmembrane helix</keyword>
<accession>A0AAU7AZX1</accession>
<evidence type="ECO:0000256" key="1">
    <source>
        <dbReference type="SAM" id="Phobius"/>
    </source>
</evidence>
<sequence>MFASIPPRGTAEWSVRQLLHDQWRPTAGYAAAGAALVLYGVTQDDGTWAVLGGFLIVMQIGILSWLAWWGRPQPRDPAIELRTDELWAMTPLGPVLVPWAAIAAVDLVADRAGSAPALGVKVTDPATVTMTAEARSRQSVHRPDGWDLLLPTAGVGRDPQELLDDVRRTWREAGDQPEAAALD</sequence>
<name>A0AAU7AZX1_9ACTN</name>
<keyword evidence="1" id="KW-0472">Membrane</keyword>
<dbReference type="EMBL" id="CP114014">
    <property type="protein sequence ID" value="XAY07156.1"/>
    <property type="molecule type" value="Genomic_DNA"/>
</dbReference>
<keyword evidence="1" id="KW-0812">Transmembrane</keyword>
<dbReference type="AlphaFoldDB" id="A0AAU7AZX1"/>
<reference evidence="2" key="1">
    <citation type="submission" date="2022-12" db="EMBL/GenBank/DDBJ databases">
        <title>Paraconexibacter alkalitolerans sp. nov. and Baekduia alba sp. nov., isolated from soil and emended description of the genera Paraconexibacter (Chun et al., 2020) and Baekduia (An et al., 2020).</title>
        <authorList>
            <person name="Vieira S."/>
            <person name="Huber K.J."/>
            <person name="Geppert A."/>
            <person name="Wolf J."/>
            <person name="Neumann-Schaal M."/>
            <person name="Muesken M."/>
            <person name="Overmann J."/>
        </authorList>
    </citation>
    <scope>NUCLEOTIDE SEQUENCE</scope>
    <source>
        <strain evidence="2">AEG42_29</strain>
    </source>
</reference>
<gene>
    <name evidence="2" type="ORF">DSM112329_04036</name>
</gene>
<proteinExistence type="predicted"/>
<organism evidence="2">
    <name type="scientific">Paraconexibacter sp. AEG42_29</name>
    <dbReference type="NCBI Taxonomy" id="2997339"/>
    <lineage>
        <taxon>Bacteria</taxon>
        <taxon>Bacillati</taxon>
        <taxon>Actinomycetota</taxon>
        <taxon>Thermoleophilia</taxon>
        <taxon>Solirubrobacterales</taxon>
        <taxon>Paraconexibacteraceae</taxon>
        <taxon>Paraconexibacter</taxon>
    </lineage>
</organism>
<feature type="transmembrane region" description="Helical" evidence="1">
    <location>
        <begin position="48"/>
        <end position="69"/>
    </location>
</feature>
<evidence type="ECO:0008006" key="3">
    <source>
        <dbReference type="Google" id="ProtNLM"/>
    </source>
</evidence>